<evidence type="ECO:0000256" key="1">
    <source>
        <dbReference type="ARBA" id="ARBA00004442"/>
    </source>
</evidence>
<keyword evidence="2 6" id="KW-0732">Signal</keyword>
<dbReference type="AlphaFoldDB" id="A0A562LG42"/>
<protein>
    <submittedName>
        <fullName evidence="8">Outer membrane immunogenic protein</fullName>
    </submittedName>
</protein>
<keyword evidence="4" id="KW-0998">Cell outer membrane</keyword>
<gene>
    <name evidence="8" type="ORF">IQ17_02780</name>
</gene>
<dbReference type="InterPro" id="IPR051692">
    <property type="entry name" value="OMP-like"/>
</dbReference>
<dbReference type="InterPro" id="IPR027385">
    <property type="entry name" value="Beta-barrel_OMP"/>
</dbReference>
<dbReference type="RefSeq" id="WP_145631887.1">
    <property type="nucleotide sequence ID" value="NZ_CP088014.1"/>
</dbReference>
<proteinExistence type="inferred from homology"/>
<evidence type="ECO:0000256" key="5">
    <source>
        <dbReference type="ARBA" id="ARBA00038306"/>
    </source>
</evidence>
<dbReference type="PANTHER" id="PTHR34001:SF3">
    <property type="entry name" value="BLL7405 PROTEIN"/>
    <property type="match status" value="1"/>
</dbReference>
<name>A0A562LG42_9BRAD</name>
<comment type="caution">
    <text evidence="8">The sequence shown here is derived from an EMBL/GenBank/DDBJ whole genome shotgun (WGS) entry which is preliminary data.</text>
</comment>
<accession>A0A562LG42</accession>
<organism evidence="8 9">
    <name type="scientific">Bradyrhizobium daqingense</name>
    <dbReference type="NCBI Taxonomy" id="993502"/>
    <lineage>
        <taxon>Bacteria</taxon>
        <taxon>Pseudomonadati</taxon>
        <taxon>Pseudomonadota</taxon>
        <taxon>Alphaproteobacteria</taxon>
        <taxon>Hyphomicrobiales</taxon>
        <taxon>Nitrobacteraceae</taxon>
        <taxon>Bradyrhizobium</taxon>
    </lineage>
</organism>
<dbReference type="Proteomes" id="UP000317176">
    <property type="component" value="Unassembled WGS sequence"/>
</dbReference>
<sequence length="258" mass="26856">MKMLFAATAGALVLSLAAPASAADLAARPMTKAPPMVATIYDWSGFYIGANGGWGSSRTCADIVAVGVVPVVPAAAEGCHDASGGTVGGQIGYRWQSANWVFGVEGQGNWADFEGSNIGLFTGADNHTRIDSFGLITGQLGYAWNNVLLYVKGGAAVVGNRYDSYIPPGFVGAGTLLASARDTRWGATVGAGIEFGFAPNWSVGFEYNHIFLDDHDTVFTTPAGPVFGTARVGQDVDLALVRVNYRFGGFGAPIAARY</sequence>
<dbReference type="Pfam" id="PF13505">
    <property type="entry name" value="OMP_b-brl"/>
    <property type="match status" value="1"/>
</dbReference>
<evidence type="ECO:0000313" key="9">
    <source>
        <dbReference type="Proteomes" id="UP000317176"/>
    </source>
</evidence>
<feature type="signal peptide" evidence="6">
    <location>
        <begin position="1"/>
        <end position="22"/>
    </location>
</feature>
<dbReference type="EMBL" id="VLKL01000006">
    <property type="protein sequence ID" value="TWI06565.1"/>
    <property type="molecule type" value="Genomic_DNA"/>
</dbReference>
<feature type="domain" description="Outer membrane protein beta-barrel" evidence="7">
    <location>
        <begin position="19"/>
        <end position="214"/>
    </location>
</feature>
<keyword evidence="3" id="KW-0472">Membrane</keyword>
<dbReference type="GO" id="GO:0009279">
    <property type="term" value="C:cell outer membrane"/>
    <property type="evidence" value="ECO:0007669"/>
    <property type="project" value="UniProtKB-SubCell"/>
</dbReference>
<comment type="similarity">
    <text evidence="5">Belongs to the Omp25/RopB family.</text>
</comment>
<evidence type="ECO:0000256" key="3">
    <source>
        <dbReference type="ARBA" id="ARBA00023136"/>
    </source>
</evidence>
<evidence type="ECO:0000259" key="7">
    <source>
        <dbReference type="Pfam" id="PF13505"/>
    </source>
</evidence>
<dbReference type="InterPro" id="IPR011250">
    <property type="entry name" value="OMP/PagP_B-barrel"/>
</dbReference>
<dbReference type="SUPFAM" id="SSF56925">
    <property type="entry name" value="OMPA-like"/>
    <property type="match status" value="1"/>
</dbReference>
<dbReference type="Gene3D" id="2.40.160.20">
    <property type="match status" value="1"/>
</dbReference>
<evidence type="ECO:0000313" key="8">
    <source>
        <dbReference type="EMBL" id="TWI06565.1"/>
    </source>
</evidence>
<dbReference type="PANTHER" id="PTHR34001">
    <property type="entry name" value="BLL7405 PROTEIN"/>
    <property type="match status" value="1"/>
</dbReference>
<reference evidence="8 9" key="1">
    <citation type="journal article" date="2015" name="Stand. Genomic Sci.">
        <title>Genomic Encyclopedia of Bacterial and Archaeal Type Strains, Phase III: the genomes of soil and plant-associated and newly described type strains.</title>
        <authorList>
            <person name="Whitman W.B."/>
            <person name="Woyke T."/>
            <person name="Klenk H.P."/>
            <person name="Zhou Y."/>
            <person name="Lilburn T.G."/>
            <person name="Beck B.J."/>
            <person name="De Vos P."/>
            <person name="Vandamme P."/>
            <person name="Eisen J.A."/>
            <person name="Garrity G."/>
            <person name="Hugenholtz P."/>
            <person name="Kyrpides N.C."/>
        </authorList>
    </citation>
    <scope>NUCLEOTIDE SEQUENCE [LARGE SCALE GENOMIC DNA]</scope>
    <source>
        <strain evidence="8 9">CGMCC 1.10947</strain>
    </source>
</reference>
<comment type="subcellular location">
    <subcellularLocation>
        <location evidence="1">Cell outer membrane</location>
    </subcellularLocation>
</comment>
<keyword evidence="9" id="KW-1185">Reference proteome</keyword>
<evidence type="ECO:0000256" key="6">
    <source>
        <dbReference type="SAM" id="SignalP"/>
    </source>
</evidence>
<dbReference type="OrthoDB" id="8016903at2"/>
<evidence type="ECO:0000256" key="2">
    <source>
        <dbReference type="ARBA" id="ARBA00022729"/>
    </source>
</evidence>
<evidence type="ECO:0000256" key="4">
    <source>
        <dbReference type="ARBA" id="ARBA00023237"/>
    </source>
</evidence>
<feature type="chain" id="PRO_5021734385" evidence="6">
    <location>
        <begin position="23"/>
        <end position="258"/>
    </location>
</feature>